<proteinExistence type="predicted"/>
<feature type="transmembrane region" description="Helical" evidence="1">
    <location>
        <begin position="28"/>
        <end position="46"/>
    </location>
</feature>
<dbReference type="Pfam" id="PF08448">
    <property type="entry name" value="PAS_4"/>
    <property type="match status" value="1"/>
</dbReference>
<dbReference type="EMBL" id="MRCC01000026">
    <property type="protein sequence ID" value="OKH21503.1"/>
    <property type="molecule type" value="Genomic_DNA"/>
</dbReference>
<evidence type="ECO:0000313" key="5">
    <source>
        <dbReference type="EMBL" id="OKH21503.1"/>
    </source>
</evidence>
<dbReference type="SMART" id="SM01080">
    <property type="entry name" value="CHASE2"/>
    <property type="match status" value="1"/>
</dbReference>
<evidence type="ECO:0000256" key="1">
    <source>
        <dbReference type="SAM" id="Phobius"/>
    </source>
</evidence>
<evidence type="ECO:0000259" key="4">
    <source>
        <dbReference type="PROSITE" id="PS50887"/>
    </source>
</evidence>
<organism evidence="5 6">
    <name type="scientific">Chroogloeocystis siderophila 5.2 s.c.1</name>
    <dbReference type="NCBI Taxonomy" id="247279"/>
    <lineage>
        <taxon>Bacteria</taxon>
        <taxon>Bacillati</taxon>
        <taxon>Cyanobacteriota</taxon>
        <taxon>Cyanophyceae</taxon>
        <taxon>Oscillatoriophycideae</taxon>
        <taxon>Chroococcales</taxon>
        <taxon>Chroococcaceae</taxon>
        <taxon>Chroogloeocystis</taxon>
    </lineage>
</organism>
<dbReference type="Proteomes" id="UP000185984">
    <property type="component" value="Unassembled WGS sequence"/>
</dbReference>
<protein>
    <submittedName>
        <fullName evidence="5">Diguanylate cyclase</fullName>
    </submittedName>
</protein>
<dbReference type="Gene3D" id="3.30.450.20">
    <property type="entry name" value="PAS domain"/>
    <property type="match status" value="1"/>
</dbReference>
<evidence type="ECO:0000259" key="3">
    <source>
        <dbReference type="PROSITE" id="PS50113"/>
    </source>
</evidence>
<dbReference type="InterPro" id="IPR043128">
    <property type="entry name" value="Rev_trsase/Diguanyl_cyclase"/>
</dbReference>
<dbReference type="RefSeq" id="WP_073551509.1">
    <property type="nucleotide sequence ID" value="NZ_CAWMVK010000019.1"/>
</dbReference>
<comment type="caution">
    <text evidence="5">The sequence shown here is derived from an EMBL/GenBank/DDBJ whole genome shotgun (WGS) entry which is preliminary data.</text>
</comment>
<dbReference type="PANTHER" id="PTHR46663">
    <property type="entry name" value="DIGUANYLATE CYCLASE DGCT-RELATED"/>
    <property type="match status" value="1"/>
</dbReference>
<evidence type="ECO:0000313" key="6">
    <source>
        <dbReference type="Proteomes" id="UP000185984"/>
    </source>
</evidence>
<dbReference type="CDD" id="cd01949">
    <property type="entry name" value="GGDEF"/>
    <property type="match status" value="1"/>
</dbReference>
<dbReference type="InterPro" id="IPR007890">
    <property type="entry name" value="CHASE2"/>
</dbReference>
<keyword evidence="1" id="KW-0472">Membrane</keyword>
<dbReference type="CDD" id="cd00130">
    <property type="entry name" value="PAS"/>
    <property type="match status" value="1"/>
</dbReference>
<dbReference type="SUPFAM" id="SSF55785">
    <property type="entry name" value="PYP-like sensor domain (PAS domain)"/>
    <property type="match status" value="1"/>
</dbReference>
<gene>
    <name evidence="5" type="ORF">NIES1031_21605</name>
</gene>
<dbReference type="InterPro" id="IPR000700">
    <property type="entry name" value="PAS-assoc_C"/>
</dbReference>
<evidence type="ECO:0000259" key="2">
    <source>
        <dbReference type="PROSITE" id="PS50112"/>
    </source>
</evidence>
<dbReference type="PROSITE" id="PS50113">
    <property type="entry name" value="PAC"/>
    <property type="match status" value="1"/>
</dbReference>
<feature type="domain" description="PAC" evidence="3">
    <location>
        <begin position="492"/>
        <end position="543"/>
    </location>
</feature>
<dbReference type="PROSITE" id="PS50887">
    <property type="entry name" value="GGDEF"/>
    <property type="match status" value="1"/>
</dbReference>
<dbReference type="FunFam" id="3.30.70.270:FF:000001">
    <property type="entry name" value="Diguanylate cyclase domain protein"/>
    <property type="match status" value="1"/>
</dbReference>
<keyword evidence="1" id="KW-1133">Transmembrane helix</keyword>
<dbReference type="AlphaFoldDB" id="A0A1U7HD46"/>
<sequence length="733" mass="82340">MGIIGDGSKGTKKRLFREQLRTRNRRRVWLTALSVTSCILLLRYFGVIQSLEWAALDQFFRIRPPEPTDERIAIVAIEEADLQSIGKWPLPDTIIAQLLQQLHRYQPRVIGLDLYRDLPVEPGHEQLQQTYKSLPNLIGIEKLEDQFSPAVLPPPILNQQDRVGFNNVILDADGKVRRSLLYWTADDKTHESFALKLALSYLASQGIAPQPSQNPNYLRLGKSVFPCFKRNDGGYAHADDGGYQIISNFRHPQASFRMVSLTDVLTNKVPAEWFRDRIVLIGSTAPSLKDFFFTPYSSSFLTPAAQPIAGVELHANFISQIIDAALIGRPVIQVWSKLTESLWIFAWTFVGASLSWRLRKPTQLIVSLVIATALVVGSTYIAFTAGWWLPVVPPLLGIAGCAVAIASHIAYQQEGLQRSKEFLQEVINTIPDPVFVKNQQHQWIVLNDAFCQFIGYPLEELLEKSDYQFLPQHQADISWQQDDIVFVSGNAIENEEEVTDSRGITHLVATKKSLHKDAAGNLFLVGVMRDITERKRIEEELKRTAAELLRSNTELQHSQDRLRYLAYHDSLTGLPNRKLFYDHLNQSLAWAENNKLSLALLFIDLDGFKQVNDTLGHDSGDRLLVTVAQRLTLCLRGSDIVSRLGGDEFTVILPGIAKADDAATVAEKILTMLSQEFHLNGHTISITASIGISIYPNNGTVQETIVKQADLAMYQAKRIGKNCYQFAEAVPLH</sequence>
<dbReference type="NCBIfam" id="TIGR00254">
    <property type="entry name" value="GGDEF"/>
    <property type="match status" value="1"/>
</dbReference>
<dbReference type="SMART" id="SM00267">
    <property type="entry name" value="GGDEF"/>
    <property type="match status" value="1"/>
</dbReference>
<keyword evidence="1" id="KW-0812">Transmembrane</keyword>
<dbReference type="Pfam" id="PF00990">
    <property type="entry name" value="GGDEF"/>
    <property type="match status" value="1"/>
</dbReference>
<dbReference type="Gene3D" id="3.30.70.270">
    <property type="match status" value="1"/>
</dbReference>
<dbReference type="PANTHER" id="PTHR46663:SF3">
    <property type="entry name" value="SLL0267 PROTEIN"/>
    <property type="match status" value="1"/>
</dbReference>
<dbReference type="InterPro" id="IPR000014">
    <property type="entry name" value="PAS"/>
</dbReference>
<dbReference type="NCBIfam" id="TIGR00229">
    <property type="entry name" value="sensory_box"/>
    <property type="match status" value="1"/>
</dbReference>
<dbReference type="InterPro" id="IPR000160">
    <property type="entry name" value="GGDEF_dom"/>
</dbReference>
<feature type="domain" description="GGDEF" evidence="4">
    <location>
        <begin position="596"/>
        <end position="729"/>
    </location>
</feature>
<dbReference type="OrthoDB" id="337251at2"/>
<keyword evidence="6" id="KW-1185">Reference proteome</keyword>
<dbReference type="InterPro" id="IPR029787">
    <property type="entry name" value="Nucleotide_cyclase"/>
</dbReference>
<name>A0A1U7HD46_9CHRO</name>
<accession>A0A1U7HD46</accession>
<feature type="transmembrane region" description="Helical" evidence="1">
    <location>
        <begin position="365"/>
        <end position="389"/>
    </location>
</feature>
<dbReference type="PROSITE" id="PS50112">
    <property type="entry name" value="PAS"/>
    <property type="match status" value="1"/>
</dbReference>
<dbReference type="Pfam" id="PF05226">
    <property type="entry name" value="CHASE2"/>
    <property type="match status" value="1"/>
</dbReference>
<feature type="transmembrane region" description="Helical" evidence="1">
    <location>
        <begin position="341"/>
        <end position="358"/>
    </location>
</feature>
<dbReference type="SUPFAM" id="SSF55073">
    <property type="entry name" value="Nucleotide cyclase"/>
    <property type="match status" value="1"/>
</dbReference>
<dbReference type="SMART" id="SM00091">
    <property type="entry name" value="PAS"/>
    <property type="match status" value="1"/>
</dbReference>
<dbReference type="STRING" id="247279.NIES1031_21605"/>
<reference evidence="5 6" key="1">
    <citation type="submission" date="2016-11" db="EMBL/GenBank/DDBJ databases">
        <title>Draft Genome Sequences of Nine Cyanobacterial Strains from Diverse Habitats.</title>
        <authorList>
            <person name="Zhu T."/>
            <person name="Hou S."/>
            <person name="Lu X."/>
            <person name="Hess W.R."/>
        </authorList>
    </citation>
    <scope>NUCLEOTIDE SEQUENCE [LARGE SCALE GENOMIC DNA]</scope>
    <source>
        <strain evidence="5 6">5.2 s.c.1</strain>
    </source>
</reference>
<dbReference type="InterPro" id="IPR052163">
    <property type="entry name" value="DGC-Regulatory_Protein"/>
</dbReference>
<feature type="domain" description="PAS" evidence="2">
    <location>
        <begin position="419"/>
        <end position="465"/>
    </location>
</feature>
<dbReference type="InterPro" id="IPR013656">
    <property type="entry name" value="PAS_4"/>
</dbReference>
<dbReference type="InterPro" id="IPR035965">
    <property type="entry name" value="PAS-like_dom_sf"/>
</dbReference>